<organism evidence="1 2">
    <name type="scientific">Paramecium bursaria Chlorella virus IL3A</name>
    <name type="common">PBCV-IL3A</name>
    <dbReference type="NCBI Taxonomy" id="46019"/>
    <lineage>
        <taxon>Viruses</taxon>
        <taxon>Varidnaviria</taxon>
        <taxon>Bamfordvirae</taxon>
        <taxon>Nucleocytoviricota</taxon>
        <taxon>Megaviricetes</taxon>
        <taxon>Algavirales</taxon>
        <taxon>Phycodnaviridae</taxon>
        <taxon>Chlorovirus</taxon>
        <taxon>Chlorovirus illinoense</taxon>
    </lineage>
</organism>
<name>M1HUB7_PBCVI</name>
<proteinExistence type="predicted"/>
<sequence>MPVTLTKMKSGPKKFQAIFYNKDGKKLKTVRFGARGYEDYTIHHDRERMKRYDMRHKSREDWTRSGKYTPGFWSKWLLWSKPSFTDALKVTEKKIGDKITYSR</sequence>
<dbReference type="Proteomes" id="UP000247091">
    <property type="component" value="Segment"/>
</dbReference>
<gene>
    <name evidence="1" type="primary">IL-3A_129R</name>
    <name evidence="1" type="ORF">PBCVIL3A_129R</name>
</gene>
<reference evidence="1 2" key="1">
    <citation type="submission" date="2012-10" db="EMBL/GenBank/DDBJ databases">
        <title>Towards defining the chloroviruses: a genomic journey through a genus of large DNA viruses.</title>
        <authorList>
            <person name="Jeanniard A."/>
            <person name="Dunigan D.D."/>
            <person name="Gurnon J.R."/>
            <person name="Agarkova I."/>
            <person name="Kang M."/>
            <person name="Vitek J."/>
            <person name="Duncan G."/>
            <person name="McClung O.W."/>
            <person name="Larsen M."/>
            <person name="Claverie J.-M."/>
            <person name="Van Etten J.L."/>
            <person name="Blanc G."/>
        </authorList>
    </citation>
    <scope>NUCLEOTIDE SEQUENCE [LARGE SCALE GENOMIC DNA]</scope>
</reference>
<protein>
    <submittedName>
        <fullName evidence="1">Uncharacterized protein</fullName>
    </submittedName>
</protein>
<evidence type="ECO:0000313" key="2">
    <source>
        <dbReference type="Proteomes" id="UP000247091"/>
    </source>
</evidence>
<dbReference type="Pfam" id="PF19058">
    <property type="entry name" value="DUF5754"/>
    <property type="match status" value="1"/>
</dbReference>
<accession>M1HUB7</accession>
<organismHost>
    <name type="scientific">Chlorella</name>
    <dbReference type="NCBI Taxonomy" id="3071"/>
</organismHost>
<dbReference type="EMBL" id="JX997169">
    <property type="protein sequence ID" value="AGE53779.1"/>
    <property type="molecule type" value="Genomic_DNA"/>
</dbReference>
<dbReference type="InterPro" id="IPR043930">
    <property type="entry name" value="DUF5754"/>
</dbReference>
<evidence type="ECO:0000313" key="1">
    <source>
        <dbReference type="EMBL" id="AGE53779.1"/>
    </source>
</evidence>